<evidence type="ECO:0000313" key="2">
    <source>
        <dbReference type="Proteomes" id="UP000178912"/>
    </source>
</evidence>
<sequence length="70" mass="8011">MQQHCDSTDWLPGTINYEGGQNLRAEAKIELKWREHTRLHSGFLGRRPLSVSQMDFAISGNKSVLGRRKT</sequence>
<organism evidence="1 2">
    <name type="scientific">Rhynchosporium agropyri</name>
    <dbReference type="NCBI Taxonomy" id="914238"/>
    <lineage>
        <taxon>Eukaryota</taxon>
        <taxon>Fungi</taxon>
        <taxon>Dikarya</taxon>
        <taxon>Ascomycota</taxon>
        <taxon>Pezizomycotina</taxon>
        <taxon>Leotiomycetes</taxon>
        <taxon>Helotiales</taxon>
        <taxon>Ploettnerulaceae</taxon>
        <taxon>Rhynchosporium</taxon>
    </lineage>
</organism>
<dbReference type="EMBL" id="FJUX01000011">
    <property type="protein sequence ID" value="CZS92064.1"/>
    <property type="molecule type" value="Genomic_DNA"/>
</dbReference>
<dbReference type="AlphaFoldDB" id="A0A1E1K664"/>
<evidence type="ECO:0000313" key="1">
    <source>
        <dbReference type="EMBL" id="CZS92064.1"/>
    </source>
</evidence>
<gene>
    <name evidence="1" type="ORF">RAG0_02585</name>
</gene>
<keyword evidence="2" id="KW-1185">Reference proteome</keyword>
<proteinExistence type="predicted"/>
<reference evidence="2" key="1">
    <citation type="submission" date="2016-03" db="EMBL/GenBank/DDBJ databases">
        <authorList>
            <person name="Guldener U."/>
        </authorList>
    </citation>
    <scope>NUCLEOTIDE SEQUENCE [LARGE SCALE GENOMIC DNA]</scope>
    <source>
        <strain evidence="2">04CH-RAC-A.6.1</strain>
    </source>
</reference>
<protein>
    <submittedName>
        <fullName evidence="1">Uncharacterized protein</fullName>
    </submittedName>
</protein>
<dbReference type="Proteomes" id="UP000178912">
    <property type="component" value="Unassembled WGS sequence"/>
</dbReference>
<accession>A0A1E1K664</accession>
<name>A0A1E1K664_9HELO</name>